<dbReference type="InterPro" id="IPR020904">
    <property type="entry name" value="Sc_DH/Rdtase_CS"/>
</dbReference>
<dbReference type="Proteomes" id="UP000443090">
    <property type="component" value="Unassembled WGS sequence"/>
</dbReference>
<keyword evidence="5" id="KW-1185">Reference proteome</keyword>
<evidence type="ECO:0000256" key="2">
    <source>
        <dbReference type="ARBA" id="ARBA00022857"/>
    </source>
</evidence>
<accession>A0A8H8UGD3</accession>
<dbReference type="PROSITE" id="PS00061">
    <property type="entry name" value="ADH_SHORT"/>
    <property type="match status" value="1"/>
</dbReference>
<name>A0A8H8UGD3_9HELO</name>
<dbReference type="PRINTS" id="PR00081">
    <property type="entry name" value="GDHRDH"/>
</dbReference>
<proteinExistence type="inferred from homology"/>
<keyword evidence="3" id="KW-0560">Oxidoreductase</keyword>
<dbReference type="SUPFAM" id="SSF51735">
    <property type="entry name" value="NAD(P)-binding Rossmann-fold domains"/>
    <property type="match status" value="1"/>
</dbReference>
<evidence type="ECO:0000256" key="3">
    <source>
        <dbReference type="ARBA" id="ARBA00023002"/>
    </source>
</evidence>
<dbReference type="EMBL" id="QGMI01000096">
    <property type="protein sequence ID" value="TVY47378.1"/>
    <property type="molecule type" value="Genomic_DNA"/>
</dbReference>
<sequence>MSFSYKHVLLVGATAGIGKGIADRLVKEGVKVTAVGRRQDRLDKFVKEHGEAKASGIALDIGNLAAIPKFAEDVMTKSPDIDCLFLNAGVQSAADFSKPETVDLAKFNSEININFNSHVALVHAFIPSLKAKGTPTGIIFRRSDDSSTGSHLAIVPAATLPAYSASKAALNAFTLCLRDNLRNTSIKVIELSPPVVQTELHDYVGDRGRKMGMPLDEFTQIAYDGLVSGSDQVIVDNPNMSMETFNSIVDNRRGAFNAMCKLIRGP</sequence>
<dbReference type="Gene3D" id="3.40.50.720">
    <property type="entry name" value="NAD(P)-binding Rossmann-like Domain"/>
    <property type="match status" value="1"/>
</dbReference>
<dbReference type="AlphaFoldDB" id="A0A8H8UGD3"/>
<dbReference type="OrthoDB" id="37659at2759"/>
<evidence type="ECO:0000313" key="4">
    <source>
        <dbReference type="EMBL" id="TVY47378.1"/>
    </source>
</evidence>
<dbReference type="GO" id="GO:0016491">
    <property type="term" value="F:oxidoreductase activity"/>
    <property type="evidence" value="ECO:0007669"/>
    <property type="project" value="UniProtKB-KW"/>
</dbReference>
<dbReference type="PANTHER" id="PTHR43669:SF15">
    <property type="entry name" value="OXIDOREDUCTASE, SHORT-CHAIN DEHYDROGENASE_REDUCTASE FAMILY (AFU_ORTHOLOGUE AFUA_1G01330)"/>
    <property type="match status" value="1"/>
</dbReference>
<comment type="similarity">
    <text evidence="1">Belongs to the short-chain dehydrogenases/reductases (SDR) family.</text>
</comment>
<organism evidence="4 5">
    <name type="scientific">Lachnellula occidentalis</name>
    <dbReference type="NCBI Taxonomy" id="215460"/>
    <lineage>
        <taxon>Eukaryota</taxon>
        <taxon>Fungi</taxon>
        <taxon>Dikarya</taxon>
        <taxon>Ascomycota</taxon>
        <taxon>Pezizomycotina</taxon>
        <taxon>Leotiomycetes</taxon>
        <taxon>Helotiales</taxon>
        <taxon>Lachnaceae</taxon>
        <taxon>Lachnellula</taxon>
    </lineage>
</organism>
<dbReference type="PANTHER" id="PTHR43669">
    <property type="entry name" value="5-KETO-D-GLUCONATE 5-REDUCTASE"/>
    <property type="match status" value="1"/>
</dbReference>
<evidence type="ECO:0000256" key="1">
    <source>
        <dbReference type="ARBA" id="ARBA00006484"/>
    </source>
</evidence>
<dbReference type="InterPro" id="IPR002347">
    <property type="entry name" value="SDR_fam"/>
</dbReference>
<dbReference type="Pfam" id="PF00106">
    <property type="entry name" value="adh_short"/>
    <property type="match status" value="1"/>
</dbReference>
<keyword evidence="2" id="KW-0521">NADP</keyword>
<dbReference type="InterPro" id="IPR036291">
    <property type="entry name" value="NAD(P)-bd_dom_sf"/>
</dbReference>
<gene>
    <name evidence="4" type="primary">dltE_0</name>
    <name evidence="4" type="ORF">LOCC1_G007027</name>
</gene>
<comment type="caution">
    <text evidence="4">The sequence shown here is derived from an EMBL/GenBank/DDBJ whole genome shotgun (WGS) entry which is preliminary data.</text>
</comment>
<protein>
    <submittedName>
        <fullName evidence="4">Putative oxidoreductase</fullName>
    </submittedName>
</protein>
<reference evidence="4 5" key="1">
    <citation type="submission" date="2018-05" db="EMBL/GenBank/DDBJ databases">
        <title>Genome sequencing and assembly of the regulated plant pathogen Lachnellula willkommii and related sister species for the development of diagnostic species identification markers.</title>
        <authorList>
            <person name="Giroux E."/>
            <person name="Bilodeau G."/>
        </authorList>
    </citation>
    <scope>NUCLEOTIDE SEQUENCE [LARGE SCALE GENOMIC DNA]</scope>
    <source>
        <strain evidence="4 5">CBS 160.35</strain>
    </source>
</reference>
<evidence type="ECO:0000313" key="5">
    <source>
        <dbReference type="Proteomes" id="UP000443090"/>
    </source>
</evidence>